<dbReference type="PANTHER" id="PTHR34315:SF1">
    <property type="entry name" value="INTRADIOL RING-CLEAVAGE DIOXYGENASES DOMAIN-CONTAINING PROTEIN-RELATED"/>
    <property type="match status" value="1"/>
</dbReference>
<dbReference type="InterPro" id="IPR006311">
    <property type="entry name" value="TAT_signal"/>
</dbReference>
<dbReference type="Gene3D" id="2.60.130.10">
    <property type="entry name" value="Aromatic compound dioxygenase"/>
    <property type="match status" value="1"/>
</dbReference>
<keyword evidence="3" id="KW-0560">Oxidoreductase</keyword>
<dbReference type="InterPro" id="IPR015889">
    <property type="entry name" value="Intradiol_dOase_core"/>
</dbReference>
<feature type="region of interest" description="Disordered" evidence="1">
    <location>
        <begin position="273"/>
        <end position="328"/>
    </location>
</feature>
<evidence type="ECO:0000313" key="3">
    <source>
        <dbReference type="EMBL" id="GAA4985935.1"/>
    </source>
</evidence>
<feature type="compositionally biased region" description="Gly residues" evidence="1">
    <location>
        <begin position="278"/>
        <end position="303"/>
    </location>
</feature>
<reference evidence="4" key="1">
    <citation type="journal article" date="2019" name="Int. J. Syst. Evol. Microbiol.">
        <title>The Global Catalogue of Microorganisms (GCM) 10K type strain sequencing project: providing services to taxonomists for standard genome sequencing and annotation.</title>
        <authorList>
            <consortium name="The Broad Institute Genomics Platform"/>
            <consortium name="The Broad Institute Genome Sequencing Center for Infectious Disease"/>
            <person name="Wu L."/>
            <person name="Ma J."/>
        </authorList>
    </citation>
    <scope>NUCLEOTIDE SEQUENCE [LARGE SCALE GENOMIC DNA]</scope>
    <source>
        <strain evidence="4">JCM 17986</strain>
    </source>
</reference>
<organism evidence="3 4">
    <name type="scientific">Yinghuangia aomiensis</name>
    <dbReference type="NCBI Taxonomy" id="676205"/>
    <lineage>
        <taxon>Bacteria</taxon>
        <taxon>Bacillati</taxon>
        <taxon>Actinomycetota</taxon>
        <taxon>Actinomycetes</taxon>
        <taxon>Kitasatosporales</taxon>
        <taxon>Streptomycetaceae</taxon>
        <taxon>Yinghuangia</taxon>
    </lineage>
</organism>
<evidence type="ECO:0000259" key="2">
    <source>
        <dbReference type="Pfam" id="PF00775"/>
    </source>
</evidence>
<dbReference type="Proteomes" id="UP001500466">
    <property type="component" value="Unassembled WGS sequence"/>
</dbReference>
<dbReference type="RefSeq" id="WP_345679398.1">
    <property type="nucleotide sequence ID" value="NZ_BAABHS010000031.1"/>
</dbReference>
<evidence type="ECO:0000313" key="4">
    <source>
        <dbReference type="Proteomes" id="UP001500466"/>
    </source>
</evidence>
<dbReference type="PROSITE" id="PS51318">
    <property type="entry name" value="TAT"/>
    <property type="match status" value="1"/>
</dbReference>
<name>A0ABP9I2A9_9ACTN</name>
<keyword evidence="4" id="KW-1185">Reference proteome</keyword>
<dbReference type="GO" id="GO:0051213">
    <property type="term" value="F:dioxygenase activity"/>
    <property type="evidence" value="ECO:0007669"/>
    <property type="project" value="UniProtKB-KW"/>
</dbReference>
<dbReference type="Pfam" id="PF00775">
    <property type="entry name" value="Dioxygenase_C"/>
    <property type="match status" value="1"/>
</dbReference>
<proteinExistence type="predicted"/>
<sequence>MTEHDMNRRRFLVLGAGAAATGLALTACSDSSGSGKDGAAGGAQPSASVSAGGSAGTAQCVLSTNVTQGPYYLDKALVRRDIREGKAGVPLTVRLTVQDTTASCNPVAGAAVEIWHCDAWGYYSGYTTASPGGNAPAESEDTSGANDKTYLRGYQIAGADGVVEFATIVPGWYTPRVTHIHVKVHTGGQQADGTYQGGKTNFTGQLFFDDAIGEAVYKLAPYTRHTGTPTKLAGDMVYTGGGAKDGLMTVTAVDSADPAAGYVGTLTLGIDPSANRTDGGGQAPGGASGGGAPGGQPPGGGQPPTGQPPTGQPPQGGQPPEGAQPPAG</sequence>
<gene>
    <name evidence="3" type="ORF">GCM10023205_65510</name>
</gene>
<accession>A0ABP9I2A9</accession>
<evidence type="ECO:0000256" key="1">
    <source>
        <dbReference type="SAM" id="MobiDB-lite"/>
    </source>
</evidence>
<keyword evidence="3" id="KW-0223">Dioxygenase</keyword>
<dbReference type="PANTHER" id="PTHR34315">
    <property type="match status" value="1"/>
</dbReference>
<feature type="domain" description="Intradiol ring-cleavage dioxygenases" evidence="2">
    <location>
        <begin position="68"/>
        <end position="189"/>
    </location>
</feature>
<comment type="caution">
    <text evidence="3">The sequence shown here is derived from an EMBL/GenBank/DDBJ whole genome shotgun (WGS) entry which is preliminary data.</text>
</comment>
<protein>
    <submittedName>
        <fullName evidence="3">Protocatechuate dioxygenase</fullName>
    </submittedName>
</protein>
<dbReference type="SUPFAM" id="SSF49482">
    <property type="entry name" value="Aromatic compound dioxygenase"/>
    <property type="match status" value="1"/>
</dbReference>
<dbReference type="InterPro" id="IPR000627">
    <property type="entry name" value="Intradiol_dOase_C"/>
</dbReference>
<feature type="compositionally biased region" description="Low complexity" evidence="1">
    <location>
        <begin position="313"/>
        <end position="328"/>
    </location>
</feature>
<dbReference type="CDD" id="cd03457">
    <property type="entry name" value="intradiol_dioxygenase_like"/>
    <property type="match status" value="1"/>
</dbReference>
<dbReference type="EMBL" id="BAABHS010000031">
    <property type="protein sequence ID" value="GAA4985935.1"/>
    <property type="molecule type" value="Genomic_DNA"/>
</dbReference>